<dbReference type="OrthoDB" id="9942620at2"/>
<dbReference type="RefSeq" id="WP_126991721.1">
    <property type="nucleotide sequence ID" value="NZ_JTFC01000042.1"/>
</dbReference>
<evidence type="ECO:0000313" key="2">
    <source>
        <dbReference type="EMBL" id="RUS52395.1"/>
    </source>
</evidence>
<comment type="caution">
    <text evidence="2">The sequence shown here is derived from an EMBL/GenBank/DDBJ whole genome shotgun (WGS) entry which is preliminary data.</text>
</comment>
<gene>
    <name evidence="2" type="ORF">QI30_16620</name>
</gene>
<sequence>MEFSANDVYLTCVLQNYENAINLHMKRLSDYEQSIAGYEQDLKEFSLEEQQMNAEAKTIYIELQLLLEEMRVDAATLKRHINECQQKIERLKQI</sequence>
<dbReference type="Proteomes" id="UP000288623">
    <property type="component" value="Unassembled WGS sequence"/>
</dbReference>
<dbReference type="EMBL" id="JTFC01000042">
    <property type="protein sequence ID" value="RUS52395.1"/>
    <property type="molecule type" value="Genomic_DNA"/>
</dbReference>
<reference evidence="2 3" key="1">
    <citation type="submission" date="2014-11" db="EMBL/GenBank/DDBJ databases">
        <title>Genome sequence and analysis of novel Kurthia sp.</title>
        <authorList>
            <person name="Lawson J.N."/>
            <person name="Gonzalez J.E."/>
            <person name="Rinauldi L."/>
            <person name="Xuan Z."/>
            <person name="Firman A."/>
            <person name="Shaddox L."/>
            <person name="Trudeau A."/>
            <person name="Shah S."/>
            <person name="Reiman D."/>
        </authorList>
    </citation>
    <scope>NUCLEOTIDE SEQUENCE [LARGE SCALE GENOMIC DNA]</scope>
    <source>
        <strain evidence="2 3">3B1D</strain>
    </source>
</reference>
<keyword evidence="3" id="KW-1185">Reference proteome</keyword>
<protein>
    <submittedName>
        <fullName evidence="2">Uncharacterized protein</fullName>
    </submittedName>
</protein>
<keyword evidence="1" id="KW-0175">Coiled coil</keyword>
<proteinExistence type="predicted"/>
<name>A0A433RPT7_9BACL</name>
<dbReference type="AlphaFoldDB" id="A0A433RPT7"/>
<evidence type="ECO:0000256" key="1">
    <source>
        <dbReference type="SAM" id="Coils"/>
    </source>
</evidence>
<accession>A0A433RPT7</accession>
<feature type="coiled-coil region" evidence="1">
    <location>
        <begin position="14"/>
        <end position="94"/>
    </location>
</feature>
<evidence type="ECO:0000313" key="3">
    <source>
        <dbReference type="Proteomes" id="UP000288623"/>
    </source>
</evidence>
<organism evidence="2 3">
    <name type="scientific">Candidatus Kurthia intestinigallinarum</name>
    <dbReference type="NCBI Taxonomy" id="1562256"/>
    <lineage>
        <taxon>Bacteria</taxon>
        <taxon>Bacillati</taxon>
        <taxon>Bacillota</taxon>
        <taxon>Bacilli</taxon>
        <taxon>Bacillales</taxon>
        <taxon>Caryophanaceae</taxon>
        <taxon>Kurthia</taxon>
    </lineage>
</organism>